<dbReference type="Pfam" id="PF13699">
    <property type="entry name" value="eCIS_core"/>
    <property type="match status" value="1"/>
</dbReference>
<organism evidence="3 4">
    <name type="scientific">Ideonella lacteola</name>
    <dbReference type="NCBI Taxonomy" id="2984193"/>
    <lineage>
        <taxon>Bacteria</taxon>
        <taxon>Pseudomonadati</taxon>
        <taxon>Pseudomonadota</taxon>
        <taxon>Betaproteobacteria</taxon>
        <taxon>Burkholderiales</taxon>
        <taxon>Sphaerotilaceae</taxon>
        <taxon>Ideonella</taxon>
    </lineage>
</organism>
<dbReference type="RefSeq" id="WP_341428925.1">
    <property type="nucleotide sequence ID" value="NZ_JBBUTG010000029.1"/>
</dbReference>
<feature type="domain" description="eCIS core" evidence="2">
    <location>
        <begin position="60"/>
        <end position="125"/>
    </location>
</feature>
<dbReference type="InterPro" id="IPR025295">
    <property type="entry name" value="eCIS_core_dom"/>
</dbReference>
<name>A0ABU9BWZ3_9BURK</name>
<dbReference type="Proteomes" id="UP001371218">
    <property type="component" value="Unassembled WGS sequence"/>
</dbReference>
<proteinExistence type="predicted"/>
<feature type="compositionally biased region" description="Low complexity" evidence="1">
    <location>
        <begin position="13"/>
        <end position="28"/>
    </location>
</feature>
<gene>
    <name evidence="3" type="ORF">AACH06_27015</name>
</gene>
<evidence type="ECO:0000256" key="1">
    <source>
        <dbReference type="SAM" id="MobiDB-lite"/>
    </source>
</evidence>
<keyword evidence="4" id="KW-1185">Reference proteome</keyword>
<accession>A0ABU9BWZ3</accession>
<comment type="caution">
    <text evidence="3">The sequence shown here is derived from an EMBL/GenBank/DDBJ whole genome shotgun (WGS) entry which is preliminary data.</text>
</comment>
<evidence type="ECO:0000313" key="3">
    <source>
        <dbReference type="EMBL" id="MEK8034497.1"/>
    </source>
</evidence>
<evidence type="ECO:0000313" key="4">
    <source>
        <dbReference type="Proteomes" id="UP001371218"/>
    </source>
</evidence>
<reference evidence="3 4" key="1">
    <citation type="submission" date="2024-04" db="EMBL/GenBank/DDBJ databases">
        <title>Novel species of the genus Ideonella isolated from streams.</title>
        <authorList>
            <person name="Lu H."/>
        </authorList>
    </citation>
    <scope>NUCLEOTIDE SEQUENCE [LARGE SCALE GENOMIC DNA]</scope>
    <source>
        <strain evidence="3 4">DXS29W</strain>
    </source>
</reference>
<dbReference type="EMBL" id="JBBUTG010000029">
    <property type="protein sequence ID" value="MEK8034497.1"/>
    <property type="molecule type" value="Genomic_DNA"/>
</dbReference>
<sequence>MKTRTRNQRAGLSTPASEPASAAASSAARRFVDGSPHQLHQERRIAQLNAMAPPATSDGLPEQLTRGIAALSGEDLSDVRVHRASASPARLHAAAYAQGQDIHLAPGKERHLPHEAWHIVQQRQGRVRPTGQVAGQALNDDPRLEHEADAMGSKALQMRLPDLGEPRQLYAAHPSSSQASVVQAWAEEDWLIARLRGLDTVLRVYKGVPNEQILSELEELTDEIERKDWFKAAAVVVALREKYGIDQFPPPLLPIDAPEVVGGNFILESSLAIPLRDRPQSDLPPRPGSRRIELGAGDMASAATLGAKDDFTAYTEFRSEDDTRSEYHGRLDENIEKFKQTSNKTNTIKFGIDATQEGTYKDLPLTENLRFTNPNLGHDDIKERLRTIVLAPLDEEDDDRDELYLSSMGIGFWLDGKRLKQYKEKPPKDDWQFPLISSTANTIASVRNVFMLQQFLTNAPAKLIPGSGKVEIIVSASYLTSWPILKIASDMGYKAAVQNPYDLGFENVKTQKSEGVKKKQEAPAKKCLITLYLPWGGALFKTNSMSWVDKFTSVPSSLLIRVRAPD</sequence>
<feature type="region of interest" description="Disordered" evidence="1">
    <location>
        <begin position="1"/>
        <end position="38"/>
    </location>
</feature>
<protein>
    <submittedName>
        <fullName evidence="3">DUF4157 domain-containing protein</fullName>
    </submittedName>
</protein>
<evidence type="ECO:0000259" key="2">
    <source>
        <dbReference type="Pfam" id="PF13699"/>
    </source>
</evidence>